<dbReference type="SUPFAM" id="SSF55785">
    <property type="entry name" value="PYP-like sensor domain (PAS domain)"/>
    <property type="match status" value="2"/>
</dbReference>
<gene>
    <name evidence="13" type="ORF">P7680_02755</name>
</gene>
<keyword evidence="9" id="KW-0812">Transmembrane</keyword>
<feature type="transmembrane region" description="Helical" evidence="9">
    <location>
        <begin position="32"/>
        <end position="51"/>
    </location>
</feature>
<dbReference type="InterPro" id="IPR004358">
    <property type="entry name" value="Sig_transdc_His_kin-like_C"/>
</dbReference>
<keyword evidence="9" id="KW-0472">Membrane</keyword>
<name>A0ABT6G776_9PROT</name>
<dbReference type="CDD" id="cd00082">
    <property type="entry name" value="HisKA"/>
    <property type="match status" value="1"/>
</dbReference>
<dbReference type="InterPro" id="IPR003594">
    <property type="entry name" value="HATPase_dom"/>
</dbReference>
<keyword evidence="8" id="KW-0902">Two-component regulatory system</keyword>
<sequence>MELGLGKHRFLTCFLIFLYVAFVFYLDNLSDSGMAVAVMYVIAVLLASGFASANVIRATGTVCVVLTVSAFVWGHYDDLFDDSLARCIFSVAAIAITTVLAVRNQRGTDVLAQRAGLLNLSNDAIFVRDLEGAIQFWNRGAEKLYGYRSYEAINAVSAELLNTKFDVRHAEAMACLVETGRWEGELVQTKRDGSQLTVASRWSLSRDERGRPRAILETNTDISERKRTEVKLQEQERERRVILNTVPAFVWTNLTDGTVDYLNERWTELGIDLSGISRRLENLIHPSDLPRWRDLWAQAEQSAEMIETECRLKTGSGVYRWMLMRGSPLMSNAGEVVRWYGVMNDIDALRQTEEALQQAHADLAHATRVATLGELVASIAHEVNQPLGAVVTNGEAALRWLHRTPPEISEVRDGLDRVIAEGQRASEVVRRLLSLSKKGVPLNKSVLNCAELITESLALVQRELMRHDIAVDVDISAPDVKVRGDKIQLQQVLINLLMNAHHAVLEVQNGARNIRISLKLSVTSDVLIVVQDSGHGICRKHQERLFTTFFTTKRNGLGMGLSICRSIISAHGGRISLQSEEGEGAIFTIELPACST</sequence>
<dbReference type="EC" id="2.7.13.3" evidence="2"/>
<dbReference type="SMART" id="SM00388">
    <property type="entry name" value="HisKA"/>
    <property type="match status" value="1"/>
</dbReference>
<dbReference type="InterPro" id="IPR005467">
    <property type="entry name" value="His_kinase_dom"/>
</dbReference>
<dbReference type="Pfam" id="PF02518">
    <property type="entry name" value="HATPase_c"/>
    <property type="match status" value="1"/>
</dbReference>
<feature type="transmembrane region" description="Helical" evidence="9">
    <location>
        <begin position="58"/>
        <end position="76"/>
    </location>
</feature>
<evidence type="ECO:0000256" key="4">
    <source>
        <dbReference type="ARBA" id="ARBA00022679"/>
    </source>
</evidence>
<dbReference type="Gene3D" id="3.30.450.20">
    <property type="entry name" value="PAS domain"/>
    <property type="match status" value="2"/>
</dbReference>
<dbReference type="PANTHER" id="PTHR43065:SF10">
    <property type="entry name" value="PEROXIDE STRESS-ACTIVATED HISTIDINE KINASE MAK3"/>
    <property type="match status" value="1"/>
</dbReference>
<proteinExistence type="predicted"/>
<dbReference type="EMBL" id="JARSBO010000001">
    <property type="protein sequence ID" value="MDG4717897.1"/>
    <property type="molecule type" value="Genomic_DNA"/>
</dbReference>
<evidence type="ECO:0000313" key="13">
    <source>
        <dbReference type="EMBL" id="MDG4717897.1"/>
    </source>
</evidence>
<feature type="domain" description="PAS" evidence="11">
    <location>
        <begin position="117"/>
        <end position="154"/>
    </location>
</feature>
<dbReference type="PROSITE" id="PS50109">
    <property type="entry name" value="HIS_KIN"/>
    <property type="match status" value="1"/>
</dbReference>
<dbReference type="PROSITE" id="PS50113">
    <property type="entry name" value="PAC"/>
    <property type="match status" value="2"/>
</dbReference>
<dbReference type="SMART" id="SM00091">
    <property type="entry name" value="PAS"/>
    <property type="match status" value="2"/>
</dbReference>
<dbReference type="RefSeq" id="WP_181846477.1">
    <property type="nucleotide sequence ID" value="NZ_JARSBO010000001.1"/>
</dbReference>
<keyword evidence="14" id="KW-1185">Reference proteome</keyword>
<evidence type="ECO:0000256" key="8">
    <source>
        <dbReference type="ARBA" id="ARBA00023012"/>
    </source>
</evidence>
<feature type="transmembrane region" description="Helical" evidence="9">
    <location>
        <begin position="9"/>
        <end position="26"/>
    </location>
</feature>
<dbReference type="InterPro" id="IPR013655">
    <property type="entry name" value="PAS_fold_3"/>
</dbReference>
<dbReference type="CDD" id="cd00130">
    <property type="entry name" value="PAS"/>
    <property type="match status" value="2"/>
</dbReference>
<evidence type="ECO:0000313" key="14">
    <source>
        <dbReference type="Proteomes" id="UP001529180"/>
    </source>
</evidence>
<evidence type="ECO:0000259" key="12">
    <source>
        <dbReference type="PROSITE" id="PS50113"/>
    </source>
</evidence>
<dbReference type="SUPFAM" id="SSF47384">
    <property type="entry name" value="Homodimeric domain of signal transducing histidine kinase"/>
    <property type="match status" value="1"/>
</dbReference>
<evidence type="ECO:0000256" key="3">
    <source>
        <dbReference type="ARBA" id="ARBA00022553"/>
    </source>
</evidence>
<keyword evidence="9" id="KW-1133">Transmembrane helix</keyword>
<feature type="domain" description="Histidine kinase" evidence="10">
    <location>
        <begin position="378"/>
        <end position="595"/>
    </location>
</feature>
<keyword evidence="6" id="KW-0418">Kinase</keyword>
<dbReference type="InterPro" id="IPR036097">
    <property type="entry name" value="HisK_dim/P_sf"/>
</dbReference>
<evidence type="ECO:0000256" key="1">
    <source>
        <dbReference type="ARBA" id="ARBA00000085"/>
    </source>
</evidence>
<evidence type="ECO:0000256" key="9">
    <source>
        <dbReference type="SAM" id="Phobius"/>
    </source>
</evidence>
<dbReference type="InterPro" id="IPR000700">
    <property type="entry name" value="PAS-assoc_C"/>
</dbReference>
<dbReference type="InterPro" id="IPR013656">
    <property type="entry name" value="PAS_4"/>
</dbReference>
<dbReference type="Gene3D" id="3.30.565.10">
    <property type="entry name" value="Histidine kinase-like ATPase, C-terminal domain"/>
    <property type="match status" value="1"/>
</dbReference>
<dbReference type="InterPro" id="IPR035965">
    <property type="entry name" value="PAS-like_dom_sf"/>
</dbReference>
<dbReference type="SMART" id="SM00387">
    <property type="entry name" value="HATPase_c"/>
    <property type="match status" value="1"/>
</dbReference>
<comment type="catalytic activity">
    <reaction evidence="1">
        <text>ATP + protein L-histidine = ADP + protein N-phospho-L-histidine.</text>
        <dbReference type="EC" id="2.7.13.3"/>
    </reaction>
</comment>
<dbReference type="InterPro" id="IPR036890">
    <property type="entry name" value="HATPase_C_sf"/>
</dbReference>
<dbReference type="InterPro" id="IPR001610">
    <property type="entry name" value="PAC"/>
</dbReference>
<dbReference type="SUPFAM" id="SSF55874">
    <property type="entry name" value="ATPase domain of HSP90 chaperone/DNA topoisomerase II/histidine kinase"/>
    <property type="match status" value="1"/>
</dbReference>
<dbReference type="Pfam" id="PF00512">
    <property type="entry name" value="HisKA"/>
    <property type="match status" value="1"/>
</dbReference>
<keyword evidence="4" id="KW-0808">Transferase</keyword>
<comment type="caution">
    <text evidence="13">The sequence shown here is derived from an EMBL/GenBank/DDBJ whole genome shotgun (WGS) entry which is preliminary data.</text>
</comment>
<evidence type="ECO:0000256" key="5">
    <source>
        <dbReference type="ARBA" id="ARBA00022741"/>
    </source>
</evidence>
<feature type="transmembrane region" description="Helical" evidence="9">
    <location>
        <begin position="83"/>
        <end position="102"/>
    </location>
</feature>
<dbReference type="SMART" id="SM00086">
    <property type="entry name" value="PAC"/>
    <property type="match status" value="2"/>
</dbReference>
<dbReference type="PANTHER" id="PTHR43065">
    <property type="entry name" value="SENSOR HISTIDINE KINASE"/>
    <property type="match status" value="1"/>
</dbReference>
<keyword evidence="3" id="KW-0597">Phosphoprotein</keyword>
<keyword evidence="5" id="KW-0547">Nucleotide-binding</keyword>
<dbReference type="InterPro" id="IPR000014">
    <property type="entry name" value="PAS"/>
</dbReference>
<evidence type="ECO:0000256" key="7">
    <source>
        <dbReference type="ARBA" id="ARBA00022840"/>
    </source>
</evidence>
<dbReference type="PROSITE" id="PS50112">
    <property type="entry name" value="PAS"/>
    <property type="match status" value="1"/>
</dbReference>
<dbReference type="NCBIfam" id="TIGR00229">
    <property type="entry name" value="sensory_box"/>
    <property type="match status" value="2"/>
</dbReference>
<evidence type="ECO:0000259" key="10">
    <source>
        <dbReference type="PROSITE" id="PS50109"/>
    </source>
</evidence>
<feature type="domain" description="PAC" evidence="12">
    <location>
        <begin position="180"/>
        <end position="234"/>
    </location>
</feature>
<protein>
    <recommendedName>
        <fullName evidence="2">histidine kinase</fullName>
        <ecNumber evidence="2">2.7.13.3</ecNumber>
    </recommendedName>
</protein>
<evidence type="ECO:0000256" key="2">
    <source>
        <dbReference type="ARBA" id="ARBA00012438"/>
    </source>
</evidence>
<dbReference type="InterPro" id="IPR003661">
    <property type="entry name" value="HisK_dim/P_dom"/>
</dbReference>
<keyword evidence="7" id="KW-0067">ATP-binding</keyword>
<organism evidence="13 14">
    <name type="scientific">Thalassospira aquimaris</name>
    <dbReference type="NCBI Taxonomy" id="3037796"/>
    <lineage>
        <taxon>Bacteria</taxon>
        <taxon>Pseudomonadati</taxon>
        <taxon>Pseudomonadota</taxon>
        <taxon>Alphaproteobacteria</taxon>
        <taxon>Rhodospirillales</taxon>
        <taxon>Thalassospiraceae</taxon>
        <taxon>Thalassospira</taxon>
    </lineage>
</organism>
<dbReference type="Pfam" id="PF08447">
    <property type="entry name" value="PAS_3"/>
    <property type="match status" value="1"/>
</dbReference>
<reference evidence="13 14" key="1">
    <citation type="submission" date="2023-03" db="EMBL/GenBank/DDBJ databases">
        <title>Strain FZY0004 represents a novel species in the genus Thalassospira isolated from seawater.</title>
        <authorList>
            <person name="Fu Z.-Y."/>
        </authorList>
    </citation>
    <scope>NUCLEOTIDE SEQUENCE [LARGE SCALE GENOMIC DNA]</scope>
    <source>
        <strain evidence="13 14">FZY0004</strain>
    </source>
</reference>
<dbReference type="PRINTS" id="PR00344">
    <property type="entry name" value="BCTRLSENSOR"/>
</dbReference>
<evidence type="ECO:0000256" key="6">
    <source>
        <dbReference type="ARBA" id="ARBA00022777"/>
    </source>
</evidence>
<dbReference type="Gene3D" id="1.10.287.130">
    <property type="match status" value="1"/>
</dbReference>
<evidence type="ECO:0000259" key="11">
    <source>
        <dbReference type="PROSITE" id="PS50112"/>
    </source>
</evidence>
<accession>A0ABT6G776</accession>
<dbReference type="Proteomes" id="UP001529180">
    <property type="component" value="Unassembled WGS sequence"/>
</dbReference>
<dbReference type="Pfam" id="PF08448">
    <property type="entry name" value="PAS_4"/>
    <property type="match status" value="1"/>
</dbReference>
<feature type="domain" description="PAC" evidence="12">
    <location>
        <begin position="306"/>
        <end position="358"/>
    </location>
</feature>